<keyword evidence="2" id="KW-0378">Hydrolase</keyword>
<dbReference type="RefSeq" id="WP_071662399.1">
    <property type="nucleotide sequence ID" value="NZ_LUKY01000032.1"/>
</dbReference>
<dbReference type="InterPro" id="IPR029058">
    <property type="entry name" value="AB_hydrolase_fold"/>
</dbReference>
<dbReference type="Proteomes" id="UP000183924">
    <property type="component" value="Unassembled WGS sequence"/>
</dbReference>
<keyword evidence="5" id="KW-1185">Reference proteome</keyword>
<comment type="similarity">
    <text evidence="1">Belongs to the AB hydrolase superfamily. AB hydrolase 2 family.</text>
</comment>
<dbReference type="PANTHER" id="PTHR10655">
    <property type="entry name" value="LYSOPHOSPHOLIPASE-RELATED"/>
    <property type="match status" value="1"/>
</dbReference>
<evidence type="ECO:0000313" key="4">
    <source>
        <dbReference type="EMBL" id="OIZ95138.1"/>
    </source>
</evidence>
<name>A0A1J8NJQ5_9COXI</name>
<organism evidence="4 5">
    <name type="scientific">Candidatus Rickettsiella isopodorum</name>
    <dbReference type="NCBI Taxonomy" id="1225476"/>
    <lineage>
        <taxon>Bacteria</taxon>
        <taxon>Pseudomonadati</taxon>
        <taxon>Pseudomonadota</taxon>
        <taxon>Gammaproteobacteria</taxon>
        <taxon>Legionellales</taxon>
        <taxon>Coxiellaceae</taxon>
        <taxon>Rickettsiella</taxon>
    </lineage>
</organism>
<evidence type="ECO:0000256" key="1">
    <source>
        <dbReference type="ARBA" id="ARBA00006499"/>
    </source>
</evidence>
<evidence type="ECO:0000256" key="2">
    <source>
        <dbReference type="ARBA" id="ARBA00022801"/>
    </source>
</evidence>
<dbReference type="AlphaFoldDB" id="A0A1J8NJQ5"/>
<dbReference type="SUPFAM" id="SSF53474">
    <property type="entry name" value="alpha/beta-Hydrolases"/>
    <property type="match status" value="1"/>
</dbReference>
<dbReference type="OrthoDB" id="9801763at2"/>
<dbReference type="STRING" id="1225476.A1D18_03305"/>
<feature type="domain" description="Phospholipase/carboxylesterase/thioesterase" evidence="3">
    <location>
        <begin position="14"/>
        <end position="219"/>
    </location>
</feature>
<protein>
    <submittedName>
        <fullName evidence="4">Carboxylesterase</fullName>
    </submittedName>
</protein>
<dbReference type="InterPro" id="IPR003140">
    <property type="entry name" value="PLipase/COase/thioEstase"/>
</dbReference>
<proteinExistence type="inferred from homology"/>
<gene>
    <name evidence="4" type="ORF">A1D18_03305</name>
</gene>
<dbReference type="InterPro" id="IPR050565">
    <property type="entry name" value="LYPA1-2/EST-like"/>
</dbReference>
<accession>A0A1J8NJQ5</accession>
<reference evidence="4 5" key="1">
    <citation type="submission" date="2016-03" db="EMBL/GenBank/DDBJ databases">
        <title>Comparative genomics of Rickettsiella.</title>
        <authorList>
            <person name="Chandler C."/>
            <person name="Wang Y."/>
        </authorList>
    </citation>
    <scope>NUCLEOTIDE SEQUENCE [LARGE SCALE GENOMIC DNA]</scope>
    <source>
        <strain evidence="4 5">RCFS May 2013</strain>
    </source>
</reference>
<dbReference type="PANTHER" id="PTHR10655:SF17">
    <property type="entry name" value="LYSOPHOSPHOLIPASE-LIKE PROTEIN 1"/>
    <property type="match status" value="1"/>
</dbReference>
<comment type="caution">
    <text evidence="4">The sequence shown here is derived from an EMBL/GenBank/DDBJ whole genome shotgun (WGS) entry which is preliminary data.</text>
</comment>
<evidence type="ECO:0000313" key="5">
    <source>
        <dbReference type="Proteomes" id="UP000183924"/>
    </source>
</evidence>
<evidence type="ECO:0000259" key="3">
    <source>
        <dbReference type="Pfam" id="PF02230"/>
    </source>
</evidence>
<sequence length="223" mass="24450">MENPRPLDYLEFNPIQSPSASIICLHGLGASGHDSANMARAVALSTGFRFVFPHAPVRPISLNGGVKMPAWYDIHGLTFGSPEDEAGIRAAAQSLFELMQKEMARGIPANRIVLAGFSQGGAMALYTALRYPHALAGVLALSTYLPLHHFLEKEASDANKTTPIFMAHGDEDNVVAPALGEFSYECLKKLAYPVQFNRYPIGHSVCPQEIMDITQWLQQRLQK</sequence>
<dbReference type="Gene3D" id="3.40.50.1820">
    <property type="entry name" value="alpha/beta hydrolase"/>
    <property type="match status" value="1"/>
</dbReference>
<dbReference type="GO" id="GO:0016787">
    <property type="term" value="F:hydrolase activity"/>
    <property type="evidence" value="ECO:0007669"/>
    <property type="project" value="UniProtKB-KW"/>
</dbReference>
<dbReference type="Pfam" id="PF02230">
    <property type="entry name" value="Abhydrolase_2"/>
    <property type="match status" value="1"/>
</dbReference>
<dbReference type="EMBL" id="LUKY01000032">
    <property type="protein sequence ID" value="OIZ95138.1"/>
    <property type="molecule type" value="Genomic_DNA"/>
</dbReference>